<dbReference type="GO" id="GO:0061630">
    <property type="term" value="F:ubiquitin protein ligase activity"/>
    <property type="evidence" value="ECO:0007669"/>
    <property type="project" value="TreeGrafter"/>
</dbReference>
<dbReference type="PROSITE" id="PS50089">
    <property type="entry name" value="ZF_RING_2"/>
    <property type="match status" value="1"/>
</dbReference>
<dbReference type="EMBL" id="VXIV02001859">
    <property type="protein sequence ID" value="KAF6029047.1"/>
    <property type="molecule type" value="Genomic_DNA"/>
</dbReference>
<evidence type="ECO:0000256" key="5">
    <source>
        <dbReference type="SAM" id="MobiDB-lite"/>
    </source>
</evidence>
<name>A0A7J7JST6_BUGNE</name>
<dbReference type="Pfam" id="PF13639">
    <property type="entry name" value="zf-RING_2"/>
    <property type="match status" value="1"/>
</dbReference>
<evidence type="ECO:0000313" key="8">
    <source>
        <dbReference type="Proteomes" id="UP000593567"/>
    </source>
</evidence>
<dbReference type="InterPro" id="IPR001841">
    <property type="entry name" value="Znf_RING"/>
</dbReference>
<evidence type="ECO:0000256" key="2">
    <source>
        <dbReference type="ARBA" id="ARBA00022771"/>
    </source>
</evidence>
<dbReference type="InterPro" id="IPR042981">
    <property type="entry name" value="RNF11_RING-H2"/>
</dbReference>
<organism evidence="7 8">
    <name type="scientific">Bugula neritina</name>
    <name type="common">Brown bryozoan</name>
    <name type="synonym">Sertularia neritina</name>
    <dbReference type="NCBI Taxonomy" id="10212"/>
    <lineage>
        <taxon>Eukaryota</taxon>
        <taxon>Metazoa</taxon>
        <taxon>Spiralia</taxon>
        <taxon>Lophotrochozoa</taxon>
        <taxon>Bryozoa</taxon>
        <taxon>Gymnolaemata</taxon>
        <taxon>Cheilostomatida</taxon>
        <taxon>Flustrina</taxon>
        <taxon>Buguloidea</taxon>
        <taxon>Bugulidae</taxon>
        <taxon>Bugula</taxon>
    </lineage>
</organism>
<feature type="compositionally biased region" description="Basic residues" evidence="5">
    <location>
        <begin position="41"/>
        <end position="50"/>
    </location>
</feature>
<protein>
    <recommendedName>
        <fullName evidence="6">RING-type domain-containing protein</fullName>
    </recommendedName>
</protein>
<keyword evidence="3" id="KW-0862">Zinc</keyword>
<dbReference type="InterPro" id="IPR052804">
    <property type="entry name" value="UEC_component"/>
</dbReference>
<reference evidence="7" key="1">
    <citation type="submission" date="2020-06" db="EMBL/GenBank/DDBJ databases">
        <title>Draft genome of Bugula neritina, a colonial animal packing powerful symbionts and potential medicines.</title>
        <authorList>
            <person name="Rayko M."/>
        </authorList>
    </citation>
    <scope>NUCLEOTIDE SEQUENCE [LARGE SCALE GENOMIC DNA]</scope>
    <source>
        <strain evidence="7">Kwan_BN1</strain>
    </source>
</reference>
<dbReference type="GO" id="GO:0006511">
    <property type="term" value="P:ubiquitin-dependent protein catabolic process"/>
    <property type="evidence" value="ECO:0007669"/>
    <property type="project" value="TreeGrafter"/>
</dbReference>
<dbReference type="OrthoDB" id="9984778at2759"/>
<evidence type="ECO:0000259" key="6">
    <source>
        <dbReference type="PROSITE" id="PS50089"/>
    </source>
</evidence>
<dbReference type="CDD" id="cd16468">
    <property type="entry name" value="RING-H2_RNF11"/>
    <property type="match status" value="1"/>
</dbReference>
<gene>
    <name evidence="7" type="ORF">EB796_012642</name>
</gene>
<dbReference type="GO" id="GO:0008270">
    <property type="term" value="F:zinc ion binding"/>
    <property type="evidence" value="ECO:0007669"/>
    <property type="project" value="UniProtKB-KW"/>
</dbReference>
<evidence type="ECO:0000256" key="1">
    <source>
        <dbReference type="ARBA" id="ARBA00022723"/>
    </source>
</evidence>
<keyword evidence="1" id="KW-0479">Metal-binding</keyword>
<dbReference type="SMART" id="SM00184">
    <property type="entry name" value="RING"/>
    <property type="match status" value="1"/>
</dbReference>
<feature type="region of interest" description="Disordered" evidence="5">
    <location>
        <begin position="1"/>
        <end position="66"/>
    </location>
</feature>
<proteinExistence type="predicted"/>
<sequence>MGSCLSGSPTEDFTRLRTEDSHDLESTPTRNNRRSSDSHRTGGHQQRRTAYHPTPGIQRTASQLSEDDQVKIAQRIGLIQHLPTGLYYNDSSKKTRECAICMLDFEVGDLMRFLPCLHAYHKDCIDDWLMRSFTCPSCMEPVDAALLSSFDG</sequence>
<evidence type="ECO:0000256" key="4">
    <source>
        <dbReference type="PROSITE-ProRule" id="PRU00175"/>
    </source>
</evidence>
<keyword evidence="2 4" id="KW-0863">Zinc-finger</keyword>
<dbReference type="PANTHER" id="PTHR46359:SF2">
    <property type="entry name" value="GEO07743P1"/>
    <property type="match status" value="1"/>
</dbReference>
<feature type="compositionally biased region" description="Polar residues" evidence="5">
    <location>
        <begin position="1"/>
        <end position="11"/>
    </location>
</feature>
<dbReference type="AlphaFoldDB" id="A0A7J7JST6"/>
<feature type="domain" description="RING-type" evidence="6">
    <location>
        <begin position="98"/>
        <end position="138"/>
    </location>
</feature>
<evidence type="ECO:0000256" key="3">
    <source>
        <dbReference type="ARBA" id="ARBA00022833"/>
    </source>
</evidence>
<dbReference type="Proteomes" id="UP000593567">
    <property type="component" value="Unassembled WGS sequence"/>
</dbReference>
<accession>A0A7J7JST6</accession>
<evidence type="ECO:0000313" key="7">
    <source>
        <dbReference type="EMBL" id="KAF6029047.1"/>
    </source>
</evidence>
<comment type="caution">
    <text evidence="7">The sequence shown here is derived from an EMBL/GenBank/DDBJ whole genome shotgun (WGS) entry which is preliminary data.</text>
</comment>
<dbReference type="SUPFAM" id="SSF57850">
    <property type="entry name" value="RING/U-box"/>
    <property type="match status" value="1"/>
</dbReference>
<dbReference type="GO" id="GO:0000151">
    <property type="term" value="C:ubiquitin ligase complex"/>
    <property type="evidence" value="ECO:0007669"/>
    <property type="project" value="TreeGrafter"/>
</dbReference>
<dbReference type="Gene3D" id="3.30.40.10">
    <property type="entry name" value="Zinc/RING finger domain, C3HC4 (zinc finger)"/>
    <property type="match status" value="1"/>
</dbReference>
<dbReference type="PANTHER" id="PTHR46359">
    <property type="entry name" value="GEO07743P1"/>
    <property type="match status" value="1"/>
</dbReference>
<keyword evidence="8" id="KW-1185">Reference proteome</keyword>
<dbReference type="InterPro" id="IPR013083">
    <property type="entry name" value="Znf_RING/FYVE/PHD"/>
</dbReference>
<feature type="compositionally biased region" description="Basic and acidic residues" evidence="5">
    <location>
        <begin position="12"/>
        <end position="25"/>
    </location>
</feature>